<comment type="catalytic activity">
    <reaction evidence="7">
        <text>a quinone + sn-glycerol 3-phosphate = dihydroxyacetone phosphate + a quinol</text>
        <dbReference type="Rhea" id="RHEA:18977"/>
        <dbReference type="ChEBI" id="CHEBI:24646"/>
        <dbReference type="ChEBI" id="CHEBI:57597"/>
        <dbReference type="ChEBI" id="CHEBI:57642"/>
        <dbReference type="ChEBI" id="CHEBI:132124"/>
        <dbReference type="EC" id="1.1.5.3"/>
    </reaction>
</comment>
<sequence length="523" mass="53507">MTDHPRRPAVSPASILSAGRRSADLAALQSDPAVDLLVIGGGVTGAGVALDAATRGLSVVLVERCDLAFGTSRWSSKLVHGGLRYLASGAVGIAHESAVERDALIRAIAPHLVRPLPQVVPLLPSIGRADAALTRVGFLAGDALRVAAHTPGSTLARSRRIDADRVASMAPTVRRDGLRGGLLNWDGQLIDDARLVVAIARTAALYGARVITHCAATDVTGTSALLTDALTGSSLRLSARAVVNATGVWSAGVDASVRLRPSRGTHLVFDATSFAVDGVGLTAGLTVPVPDSFGRYVFALPQADGRVYVGLTDEEAPGDIPDVPVPADGEIDFLLGVINTALATPLTRADIVGSFAGLRPLLESDQGTTADVSRKHAVLTRADGLVTVVGGKLTTYRRMAQDAVDAAVEQSGLPAGPCRTRAIPLVGAGTPAALAAVDAPARLVARYGTEAVAVAALADSDPLLARPVAVGTEITGAELVFGAAAEGALDVADLLERRTRLSLTPAVAERARAAADRALTAAR</sequence>
<evidence type="ECO:0000259" key="8">
    <source>
        <dbReference type="Pfam" id="PF01266"/>
    </source>
</evidence>
<reference evidence="11" key="1">
    <citation type="journal article" date="2019" name="Int. J. Syst. Evol. Microbiol.">
        <title>The Global Catalogue of Microorganisms (GCM) 10K type strain sequencing project: providing services to taxonomists for standard genome sequencing and annotation.</title>
        <authorList>
            <consortium name="The Broad Institute Genomics Platform"/>
            <consortium name="The Broad Institute Genome Sequencing Center for Infectious Disease"/>
            <person name="Wu L."/>
            <person name="Ma J."/>
        </authorList>
    </citation>
    <scope>NUCLEOTIDE SEQUENCE [LARGE SCALE GENOMIC DNA]</scope>
    <source>
        <strain evidence="11">JCM 17688</strain>
    </source>
</reference>
<proteinExistence type="inferred from homology"/>
<comment type="similarity">
    <text evidence="2 7">Belongs to the FAD-dependent glycerol-3-phosphate dehydrogenase family.</text>
</comment>
<evidence type="ECO:0000256" key="4">
    <source>
        <dbReference type="ARBA" id="ARBA00022798"/>
    </source>
</evidence>
<evidence type="ECO:0000256" key="3">
    <source>
        <dbReference type="ARBA" id="ARBA00022630"/>
    </source>
</evidence>
<name>A0ABP8K4J4_9ACTN</name>
<keyword evidence="3 7" id="KW-0285">Flavoprotein</keyword>
<dbReference type="InterPro" id="IPR006076">
    <property type="entry name" value="FAD-dep_OxRdtase"/>
</dbReference>
<evidence type="ECO:0000256" key="6">
    <source>
        <dbReference type="ARBA" id="ARBA00023002"/>
    </source>
</evidence>
<dbReference type="PROSITE" id="PS00977">
    <property type="entry name" value="FAD_G3PDH_1"/>
    <property type="match status" value="1"/>
</dbReference>
<protein>
    <recommendedName>
        <fullName evidence="7">Glycerol-3-phosphate dehydrogenase</fullName>
        <ecNumber evidence="7">1.1.5.3</ecNumber>
    </recommendedName>
</protein>
<evidence type="ECO:0000256" key="2">
    <source>
        <dbReference type="ARBA" id="ARBA00007330"/>
    </source>
</evidence>
<comment type="caution">
    <text evidence="10">The sequence shown here is derived from an EMBL/GenBank/DDBJ whole genome shotgun (WGS) entry which is preliminary data.</text>
</comment>
<dbReference type="Proteomes" id="UP001500635">
    <property type="component" value="Unassembled WGS sequence"/>
</dbReference>
<keyword evidence="6 7" id="KW-0560">Oxidoreductase</keyword>
<evidence type="ECO:0000259" key="9">
    <source>
        <dbReference type="Pfam" id="PF16901"/>
    </source>
</evidence>
<evidence type="ECO:0000256" key="7">
    <source>
        <dbReference type="RuleBase" id="RU361217"/>
    </source>
</evidence>
<keyword evidence="11" id="KW-1185">Reference proteome</keyword>
<dbReference type="SUPFAM" id="SSF51905">
    <property type="entry name" value="FAD/NAD(P)-binding domain"/>
    <property type="match status" value="1"/>
</dbReference>
<dbReference type="InterPro" id="IPR031656">
    <property type="entry name" value="DAO_C"/>
</dbReference>
<gene>
    <name evidence="10" type="ORF">GCM10023147_38780</name>
</gene>
<dbReference type="Gene3D" id="1.10.8.870">
    <property type="entry name" value="Alpha-glycerophosphate oxidase, cap domain"/>
    <property type="match status" value="1"/>
</dbReference>
<dbReference type="Pfam" id="PF16901">
    <property type="entry name" value="DAO_C"/>
    <property type="match status" value="1"/>
</dbReference>
<accession>A0ABP8K4J4</accession>
<dbReference type="PRINTS" id="PR01001">
    <property type="entry name" value="FADG3PDH"/>
</dbReference>
<dbReference type="PROSITE" id="PS00978">
    <property type="entry name" value="FAD_G3PDH_2"/>
    <property type="match status" value="1"/>
</dbReference>
<feature type="domain" description="Alpha-glycerophosphate oxidase C-terminal" evidence="9">
    <location>
        <begin position="418"/>
        <end position="516"/>
    </location>
</feature>
<keyword evidence="5" id="KW-0274">FAD</keyword>
<dbReference type="Gene3D" id="3.30.9.10">
    <property type="entry name" value="D-Amino Acid Oxidase, subunit A, domain 2"/>
    <property type="match status" value="1"/>
</dbReference>
<dbReference type="RefSeq" id="WP_344999099.1">
    <property type="nucleotide sequence ID" value="NZ_BAABFR010000078.1"/>
</dbReference>
<dbReference type="EMBL" id="BAABFR010000078">
    <property type="protein sequence ID" value="GAA4400273.1"/>
    <property type="molecule type" value="Genomic_DNA"/>
</dbReference>
<dbReference type="InterPro" id="IPR000447">
    <property type="entry name" value="G3P_DH_FAD-dep"/>
</dbReference>
<evidence type="ECO:0000256" key="1">
    <source>
        <dbReference type="ARBA" id="ARBA00001974"/>
    </source>
</evidence>
<comment type="cofactor">
    <cofactor evidence="1 7">
        <name>FAD</name>
        <dbReference type="ChEBI" id="CHEBI:57692"/>
    </cofactor>
</comment>
<dbReference type="InterPro" id="IPR038299">
    <property type="entry name" value="DAO_C_sf"/>
</dbReference>
<evidence type="ECO:0000313" key="11">
    <source>
        <dbReference type="Proteomes" id="UP001500635"/>
    </source>
</evidence>
<dbReference type="Gene3D" id="3.50.50.60">
    <property type="entry name" value="FAD/NAD(P)-binding domain"/>
    <property type="match status" value="1"/>
</dbReference>
<dbReference type="InterPro" id="IPR036188">
    <property type="entry name" value="FAD/NAD-bd_sf"/>
</dbReference>
<feature type="domain" description="FAD dependent oxidoreductase" evidence="8">
    <location>
        <begin position="35"/>
        <end position="396"/>
    </location>
</feature>
<keyword evidence="4" id="KW-0319">Glycerol metabolism</keyword>
<dbReference type="PANTHER" id="PTHR11985:SF35">
    <property type="entry name" value="ANAEROBIC GLYCEROL-3-PHOSPHATE DEHYDROGENASE SUBUNIT A"/>
    <property type="match status" value="1"/>
</dbReference>
<dbReference type="Pfam" id="PF01266">
    <property type="entry name" value="DAO"/>
    <property type="match status" value="1"/>
</dbReference>
<organism evidence="10 11">
    <name type="scientific">Tsukamurella soli</name>
    <dbReference type="NCBI Taxonomy" id="644556"/>
    <lineage>
        <taxon>Bacteria</taxon>
        <taxon>Bacillati</taxon>
        <taxon>Actinomycetota</taxon>
        <taxon>Actinomycetes</taxon>
        <taxon>Mycobacteriales</taxon>
        <taxon>Tsukamurellaceae</taxon>
        <taxon>Tsukamurella</taxon>
    </lineage>
</organism>
<dbReference type="PANTHER" id="PTHR11985">
    <property type="entry name" value="GLYCEROL-3-PHOSPHATE DEHYDROGENASE"/>
    <property type="match status" value="1"/>
</dbReference>
<evidence type="ECO:0000313" key="10">
    <source>
        <dbReference type="EMBL" id="GAA4400273.1"/>
    </source>
</evidence>
<evidence type="ECO:0000256" key="5">
    <source>
        <dbReference type="ARBA" id="ARBA00022827"/>
    </source>
</evidence>
<dbReference type="EC" id="1.1.5.3" evidence="7"/>